<keyword evidence="1" id="KW-1133">Transmembrane helix</keyword>
<name>A0AAF0T537_SOLVR</name>
<keyword evidence="3" id="KW-1185">Reference proteome</keyword>
<evidence type="ECO:0000256" key="1">
    <source>
        <dbReference type="SAM" id="Phobius"/>
    </source>
</evidence>
<dbReference type="EMBL" id="CP133612">
    <property type="protein sequence ID" value="WMV08107.1"/>
    <property type="molecule type" value="Genomic_DNA"/>
</dbReference>
<keyword evidence="1" id="KW-0472">Membrane</keyword>
<evidence type="ECO:0000313" key="3">
    <source>
        <dbReference type="Proteomes" id="UP001234989"/>
    </source>
</evidence>
<keyword evidence="1" id="KW-0812">Transmembrane</keyword>
<dbReference type="Proteomes" id="UP001234989">
    <property type="component" value="Chromosome 1"/>
</dbReference>
<gene>
    <name evidence="2" type="ORF">MTR67_001492</name>
</gene>
<reference evidence="2" key="1">
    <citation type="submission" date="2023-08" db="EMBL/GenBank/DDBJ databases">
        <title>A de novo genome assembly of Solanum verrucosum Schlechtendal, a Mexican diploid species geographically isolated from the other diploid A-genome species in potato relatives.</title>
        <authorList>
            <person name="Hosaka K."/>
        </authorList>
    </citation>
    <scope>NUCLEOTIDE SEQUENCE</scope>
    <source>
        <tissue evidence="2">Young leaves</tissue>
    </source>
</reference>
<organism evidence="2 3">
    <name type="scientific">Solanum verrucosum</name>
    <dbReference type="NCBI Taxonomy" id="315347"/>
    <lineage>
        <taxon>Eukaryota</taxon>
        <taxon>Viridiplantae</taxon>
        <taxon>Streptophyta</taxon>
        <taxon>Embryophyta</taxon>
        <taxon>Tracheophyta</taxon>
        <taxon>Spermatophyta</taxon>
        <taxon>Magnoliopsida</taxon>
        <taxon>eudicotyledons</taxon>
        <taxon>Gunneridae</taxon>
        <taxon>Pentapetalae</taxon>
        <taxon>asterids</taxon>
        <taxon>lamiids</taxon>
        <taxon>Solanales</taxon>
        <taxon>Solanaceae</taxon>
        <taxon>Solanoideae</taxon>
        <taxon>Solaneae</taxon>
        <taxon>Solanum</taxon>
    </lineage>
</organism>
<proteinExistence type="predicted"/>
<dbReference type="AlphaFoldDB" id="A0AAF0T537"/>
<protein>
    <submittedName>
        <fullName evidence="2">Uncharacterized protein</fullName>
    </submittedName>
</protein>
<evidence type="ECO:0000313" key="2">
    <source>
        <dbReference type="EMBL" id="WMV08107.1"/>
    </source>
</evidence>
<feature type="transmembrane region" description="Helical" evidence="1">
    <location>
        <begin position="21"/>
        <end position="43"/>
    </location>
</feature>
<sequence length="77" mass="9343">MNHRKNVRFVWRNLELILKRVHYLVSIFFIMIVLSLGLIRVILVHSVGINCQKRMKTKLRRTCKSFWMVKLVVENFK</sequence>
<accession>A0AAF0T537</accession>